<dbReference type="RefSeq" id="WP_110271581.1">
    <property type="nucleotide sequence ID" value="NZ_CP029289.2"/>
</dbReference>
<dbReference type="AlphaFoldDB" id="A0A2U9II31"/>
<evidence type="ECO:0000313" key="3">
    <source>
        <dbReference type="Proteomes" id="UP000248044"/>
    </source>
</evidence>
<protein>
    <submittedName>
        <fullName evidence="2">Uncharacterized protein</fullName>
    </submittedName>
</protein>
<dbReference type="KEGG" id="abri:DFR85_15030"/>
<dbReference type="EMBL" id="CP029289">
    <property type="protein sequence ID" value="AWR95703.1"/>
    <property type="molecule type" value="Genomic_DNA"/>
</dbReference>
<gene>
    <name evidence="2" type="ORF">DFR85_15030</name>
</gene>
<evidence type="ECO:0000313" key="2">
    <source>
        <dbReference type="EMBL" id="AWR95703.1"/>
    </source>
</evidence>
<feature type="transmembrane region" description="Helical" evidence="1">
    <location>
        <begin position="32"/>
        <end position="50"/>
    </location>
</feature>
<keyword evidence="1" id="KW-0812">Transmembrane</keyword>
<organism evidence="2 3">
    <name type="scientific">Acidianus brierleyi</name>
    <dbReference type="NCBI Taxonomy" id="41673"/>
    <lineage>
        <taxon>Archaea</taxon>
        <taxon>Thermoproteota</taxon>
        <taxon>Thermoprotei</taxon>
        <taxon>Sulfolobales</taxon>
        <taxon>Sulfolobaceae</taxon>
        <taxon>Acidianus</taxon>
    </lineage>
</organism>
<accession>A0A2U9II31</accession>
<sequence length="78" mass="9050">MSITSDFYVIFPLVLLVFIILLVYIVKIKSNLVIGFSLLAIAIFLIILSFILGKPALFYIGFFVSVFSLVFFPRRRRW</sequence>
<feature type="transmembrane region" description="Helical" evidence="1">
    <location>
        <begin position="56"/>
        <end position="72"/>
    </location>
</feature>
<keyword evidence="3" id="KW-1185">Reference proteome</keyword>
<evidence type="ECO:0000256" key="1">
    <source>
        <dbReference type="SAM" id="Phobius"/>
    </source>
</evidence>
<dbReference type="Proteomes" id="UP000248044">
    <property type="component" value="Chromosome"/>
</dbReference>
<feature type="transmembrane region" description="Helical" evidence="1">
    <location>
        <begin position="6"/>
        <end position="25"/>
    </location>
</feature>
<reference evidence="2 3" key="1">
    <citation type="submission" date="2018-05" db="EMBL/GenBank/DDBJ databases">
        <title>Complete Genome Sequences of Extremely Thermoacidophilic, Metal-Mobilizing Type-Strain Members of the Archaeal Family Sulfolobaceae: Acidianus brierleyi DSM-1651T, Acidianus sulfidivorans DSM-18786T, Metallosphaera hakonensis DSM-7519T, and Metallosphaera prunae DSM-10039T.</title>
        <authorList>
            <person name="Counts J.A."/>
            <person name="Kelly R.M."/>
        </authorList>
    </citation>
    <scope>NUCLEOTIDE SEQUENCE [LARGE SCALE GENOMIC DNA]</scope>
    <source>
        <strain evidence="2 3">DSM 1651</strain>
    </source>
</reference>
<keyword evidence="1" id="KW-1133">Transmembrane helix</keyword>
<dbReference type="GeneID" id="36833496"/>
<proteinExistence type="predicted"/>
<keyword evidence="1" id="KW-0472">Membrane</keyword>
<name>A0A2U9II31_9CREN</name>